<dbReference type="WBParaSite" id="PSU_v2.g12179.t1">
    <property type="protein sequence ID" value="PSU_v2.g12179.t1"/>
    <property type="gene ID" value="PSU_v2.g12179"/>
</dbReference>
<name>A0A914XYZ7_9BILA</name>
<reference evidence="3" key="1">
    <citation type="submission" date="2022-11" db="UniProtKB">
        <authorList>
            <consortium name="WormBaseParasite"/>
        </authorList>
    </citation>
    <scope>IDENTIFICATION</scope>
</reference>
<keyword evidence="2" id="KW-1185">Reference proteome</keyword>
<feature type="coiled-coil region" evidence="1">
    <location>
        <begin position="178"/>
        <end position="212"/>
    </location>
</feature>
<evidence type="ECO:0000256" key="1">
    <source>
        <dbReference type="SAM" id="Coils"/>
    </source>
</evidence>
<organism evidence="2 3">
    <name type="scientific">Panagrolaimus superbus</name>
    <dbReference type="NCBI Taxonomy" id="310955"/>
    <lineage>
        <taxon>Eukaryota</taxon>
        <taxon>Metazoa</taxon>
        <taxon>Ecdysozoa</taxon>
        <taxon>Nematoda</taxon>
        <taxon>Chromadorea</taxon>
        <taxon>Rhabditida</taxon>
        <taxon>Tylenchina</taxon>
        <taxon>Panagrolaimomorpha</taxon>
        <taxon>Panagrolaimoidea</taxon>
        <taxon>Panagrolaimidae</taxon>
        <taxon>Panagrolaimus</taxon>
    </lineage>
</organism>
<accession>A0A914XYZ7</accession>
<keyword evidence="1" id="KW-0175">Coiled coil</keyword>
<sequence>MDSAMCEIRQRSSEAVQTSKNLMSAPEACSMMEALTVFSSCIKKDPSLKSGDPLEKFEYLRRPDSLKGSLYQVANAMSQTFQTAHDSVTTIVDSLENMPTLMTDCLEAMEIIDQPGSQDVIDYAMETLTHSAEQCVNAALEVDTDCSKALLIINELCEAATATDGRNKQEVEKTKGFIEQQNMLKMQQESLIKQLKADLAEQKGVVEEAMSDYKERMADANNFSSIVGAMLLDNLSGIVHTLTSSASNLVQAVASMPAGACSTLKDIMISSFKKDELLTLAMVCNICLQ</sequence>
<dbReference type="Proteomes" id="UP000887577">
    <property type="component" value="Unplaced"/>
</dbReference>
<evidence type="ECO:0000313" key="2">
    <source>
        <dbReference type="Proteomes" id="UP000887577"/>
    </source>
</evidence>
<dbReference type="PANTHER" id="PTHR33488:SF2">
    <property type="entry name" value="EARLY ENDOSOME ANTIGEN 1-LIKE"/>
    <property type="match status" value="1"/>
</dbReference>
<dbReference type="AlphaFoldDB" id="A0A914XYZ7"/>
<protein>
    <submittedName>
        <fullName evidence="3">Uncharacterized protein</fullName>
    </submittedName>
</protein>
<proteinExistence type="predicted"/>
<dbReference type="PANTHER" id="PTHR33488">
    <property type="entry name" value="ZGC:162509"/>
    <property type="match status" value="1"/>
</dbReference>
<evidence type="ECO:0000313" key="3">
    <source>
        <dbReference type="WBParaSite" id="PSU_v2.g12179.t1"/>
    </source>
</evidence>